<gene>
    <name evidence="1" type="primary">asp3</name>
    <name evidence="1" type="ORF">C4K46_03340</name>
</gene>
<dbReference type="Pfam" id="PF15432">
    <property type="entry name" value="Sec-ASP3"/>
    <property type="match status" value="1"/>
</dbReference>
<evidence type="ECO:0000313" key="2">
    <source>
        <dbReference type="Proteomes" id="UP001519296"/>
    </source>
</evidence>
<dbReference type="EMBL" id="PRDG01000002">
    <property type="protein sequence ID" value="MBP2622969.1"/>
    <property type="molecule type" value="Genomic_DNA"/>
</dbReference>
<proteinExistence type="predicted"/>
<comment type="caution">
    <text evidence="1">The sequence shown here is derived from an EMBL/GenBank/DDBJ whole genome shotgun (WGS) entry which is preliminary data.</text>
</comment>
<accession>A0ABS5B4R1</accession>
<keyword evidence="2" id="KW-1185">Reference proteome</keyword>
<name>A0ABS5B4R1_9STRE</name>
<organism evidence="1 2">
    <name type="scientific">Streptococcus oricebi</name>
    <dbReference type="NCBI Taxonomy" id="1547447"/>
    <lineage>
        <taxon>Bacteria</taxon>
        <taxon>Bacillati</taxon>
        <taxon>Bacillota</taxon>
        <taxon>Bacilli</taxon>
        <taxon>Lactobacillales</taxon>
        <taxon>Streptococcaceae</taxon>
        <taxon>Streptococcus</taxon>
    </lineage>
</organism>
<protein>
    <submittedName>
        <fullName evidence="1">Accessory Sec system protein Asp3</fullName>
    </submittedName>
</protein>
<dbReference type="Proteomes" id="UP001519296">
    <property type="component" value="Unassembled WGS sequence"/>
</dbReference>
<dbReference type="RefSeq" id="WP_209627392.1">
    <property type="nucleotide sequence ID" value="NZ_PRDG01000002.1"/>
</dbReference>
<reference evidence="1 2" key="1">
    <citation type="submission" date="2018-02" db="EMBL/GenBank/DDBJ databases">
        <title>Draft genome sequence of Streptococcus oricebi CCUG 70868T type strain.</title>
        <authorList>
            <person name="Mendez V."/>
            <person name="Salva-Serra F."/>
            <person name="Jaen-Luchoro D."/>
            <person name="Gonzales-Siles L."/>
            <person name="Karlsson R."/>
            <person name="Engstrom-Jakobsson H."/>
            <person name="Busquets A."/>
            <person name="Gomila M."/>
            <person name="Pineiro-Iglesias B."/>
            <person name="Bennasar-Figueras A."/>
            <person name="Seeger M."/>
            <person name="Moore E."/>
        </authorList>
    </citation>
    <scope>NUCLEOTIDE SEQUENCE [LARGE SCALE GENOMIC DNA]</scope>
    <source>
        <strain evidence="1 2">CCUG 70868</strain>
    </source>
</reference>
<evidence type="ECO:0000313" key="1">
    <source>
        <dbReference type="EMBL" id="MBP2622969.1"/>
    </source>
</evidence>
<sequence>MQIAKHKPIYWGEFRGTSFGDAGRYSYLFGSTVIYRARDHVFFENPLMASGQIIHEWSSAWNFQRDRIQPALPLLKRGRTYSLTRKMTTYPAQGVFLKLIFYNRYEEEVGQLIERGERLDFTYPTEAYSYRVQLLSAGLESFDFHYLEISEQRPAEE</sequence>
<dbReference type="NCBIfam" id="TIGR03711">
    <property type="entry name" value="acc_sec_asp3"/>
    <property type="match status" value="1"/>
</dbReference>
<dbReference type="InterPro" id="IPR022259">
    <property type="entry name" value="Acessory_Sec_prot_Asp3"/>
</dbReference>